<gene>
    <name evidence="1" type="ORF">OKW52_14415</name>
</gene>
<proteinExistence type="predicted"/>
<dbReference type="RefSeq" id="WP_264506334.1">
    <property type="nucleotide sequence ID" value="NZ_JAPDFL010000001.1"/>
</dbReference>
<accession>A0ABT3H143</accession>
<comment type="caution">
    <text evidence="1">The sequence shown here is derived from an EMBL/GenBank/DDBJ whole genome shotgun (WGS) entry which is preliminary data.</text>
</comment>
<evidence type="ECO:0000313" key="1">
    <source>
        <dbReference type="EMBL" id="MCW1933420.1"/>
    </source>
</evidence>
<dbReference type="EMBL" id="JAPDFL010000001">
    <property type="protein sequence ID" value="MCW1933420.1"/>
    <property type="molecule type" value="Genomic_DNA"/>
</dbReference>
<dbReference type="Proteomes" id="UP001208938">
    <property type="component" value="Unassembled WGS sequence"/>
</dbReference>
<reference evidence="1 2" key="1">
    <citation type="submission" date="2022-10" db="EMBL/GenBank/DDBJ databases">
        <title>Pararhodobacter sp. nov., isolated from marine algae.</title>
        <authorList>
            <person name="Choi B.J."/>
            <person name="Kim J.M."/>
            <person name="Lee J.K."/>
            <person name="Choi D.G."/>
            <person name="Jeon C.O."/>
        </authorList>
    </citation>
    <scope>NUCLEOTIDE SEQUENCE [LARGE SCALE GENOMIC DNA]</scope>
    <source>
        <strain evidence="1 2">ZQ420</strain>
    </source>
</reference>
<organism evidence="1 2">
    <name type="scientific">Pararhodobacter zhoushanensis</name>
    <dbReference type="NCBI Taxonomy" id="2479545"/>
    <lineage>
        <taxon>Bacteria</taxon>
        <taxon>Pseudomonadati</taxon>
        <taxon>Pseudomonadota</taxon>
        <taxon>Alphaproteobacteria</taxon>
        <taxon>Rhodobacterales</taxon>
        <taxon>Paracoccaceae</taxon>
        <taxon>Pararhodobacter</taxon>
    </lineage>
</organism>
<keyword evidence="2" id="KW-1185">Reference proteome</keyword>
<evidence type="ECO:0000313" key="2">
    <source>
        <dbReference type="Proteomes" id="UP001208938"/>
    </source>
</evidence>
<name>A0ABT3H143_9RHOB</name>
<sequence>MSLLIAVQFLALVIATATLRAVVQRNRTVSARRLAALEAFAEGRGLAGYVRGTVA</sequence>
<protein>
    <submittedName>
        <fullName evidence="1">Uncharacterized protein</fullName>
    </submittedName>
</protein>